<dbReference type="GO" id="GO:0071978">
    <property type="term" value="P:bacterial-type flagellum-dependent swarming motility"/>
    <property type="evidence" value="ECO:0007669"/>
    <property type="project" value="TreeGrafter"/>
</dbReference>
<name>A0A164D4E5_BACCE</name>
<evidence type="ECO:0000313" key="10">
    <source>
        <dbReference type="Proteomes" id="UP000076501"/>
    </source>
</evidence>
<dbReference type="GO" id="GO:0030694">
    <property type="term" value="C:bacterial-type flagellum basal body, rod"/>
    <property type="evidence" value="ECO:0007669"/>
    <property type="project" value="UniProtKB-UniRule"/>
</dbReference>
<comment type="similarity">
    <text evidence="2">Belongs to the flagella basal body rod proteins family.</text>
</comment>
<organism evidence="9 10">
    <name type="scientific">Bacillus cereus</name>
    <dbReference type="NCBI Taxonomy" id="1396"/>
    <lineage>
        <taxon>Bacteria</taxon>
        <taxon>Bacillati</taxon>
        <taxon>Bacillota</taxon>
        <taxon>Bacilli</taxon>
        <taxon>Bacillales</taxon>
        <taxon>Bacillaceae</taxon>
        <taxon>Bacillus</taxon>
        <taxon>Bacillus cereus group</taxon>
    </lineage>
</organism>
<dbReference type="Pfam" id="PF06429">
    <property type="entry name" value="Flg_bbr_C"/>
    <property type="match status" value="1"/>
</dbReference>
<keyword evidence="4 6" id="KW-0975">Bacterial flagellum</keyword>
<comment type="subcellular location">
    <subcellularLocation>
        <location evidence="1 6">Bacterial flagellum basal body</location>
    </subcellularLocation>
</comment>
<comment type="caution">
    <text evidence="9">The sequence shown here is derived from an EMBL/GenBank/DDBJ whole genome shotgun (WGS) entry which is preliminary data.</text>
</comment>
<dbReference type="PANTHER" id="PTHR30435">
    <property type="entry name" value="FLAGELLAR PROTEIN"/>
    <property type="match status" value="1"/>
</dbReference>
<evidence type="ECO:0000259" key="7">
    <source>
        <dbReference type="Pfam" id="PF00460"/>
    </source>
</evidence>
<comment type="subunit">
    <text evidence="5 6">The basal body constitutes a major portion of the flagellar organelle and consists of four rings (L,P,S, and M) mounted on a central rod. The rod consists of about 26 subunits of FlgG in the distal portion, and FlgB, FlgC and FlgF are thought to build up the proximal portion of the rod with about 6 subunits each.</text>
</comment>
<sequence>MMFQAINASGSGLTTARKWMEVTSNNIVNANTTAAPGADLYERRSVVLESNNSFANMLDGSPTNGVKIKSIEADKTENLVYDPTHPHANEEGYVRYPNIDVTAEMTNVMVAQKMYEANTSVLNANKKMLDKDLEIGRG</sequence>
<evidence type="ECO:0000256" key="3">
    <source>
        <dbReference type="ARBA" id="ARBA00017941"/>
    </source>
</evidence>
<dbReference type="InterPro" id="IPR001444">
    <property type="entry name" value="Flag_bb_rod_N"/>
</dbReference>
<evidence type="ECO:0000256" key="1">
    <source>
        <dbReference type="ARBA" id="ARBA00004117"/>
    </source>
</evidence>
<feature type="domain" description="Flagellar basal body rod protein N-terminal" evidence="7">
    <location>
        <begin position="6"/>
        <end position="33"/>
    </location>
</feature>
<dbReference type="AlphaFoldDB" id="A0A164D4E5"/>
<accession>A0A164D4E5</accession>
<evidence type="ECO:0000259" key="8">
    <source>
        <dbReference type="Pfam" id="PF06429"/>
    </source>
</evidence>
<keyword evidence="9" id="KW-0969">Cilium</keyword>
<dbReference type="InterPro" id="IPR006299">
    <property type="entry name" value="FlgC"/>
</dbReference>
<feature type="domain" description="Flagellar basal-body/hook protein C-terminal" evidence="8">
    <location>
        <begin position="91"/>
        <end position="131"/>
    </location>
</feature>
<dbReference type="InterPro" id="IPR010930">
    <property type="entry name" value="Flg_bb/hook_C_dom"/>
</dbReference>
<proteinExistence type="inferred from homology"/>
<dbReference type="PATRIC" id="fig|1396.539.peg.1325"/>
<dbReference type="NCBIfam" id="TIGR01395">
    <property type="entry name" value="FlgC"/>
    <property type="match status" value="1"/>
</dbReference>
<dbReference type="Pfam" id="PF00460">
    <property type="entry name" value="Flg_bb_rod"/>
    <property type="match status" value="1"/>
</dbReference>
<dbReference type="PANTHER" id="PTHR30435:SF2">
    <property type="entry name" value="FLAGELLAR BASAL-BODY ROD PROTEIN FLGC"/>
    <property type="match status" value="1"/>
</dbReference>
<dbReference type="Proteomes" id="UP000076501">
    <property type="component" value="Unassembled WGS sequence"/>
</dbReference>
<keyword evidence="9" id="KW-0282">Flagellum</keyword>
<evidence type="ECO:0000256" key="4">
    <source>
        <dbReference type="ARBA" id="ARBA00023143"/>
    </source>
</evidence>
<gene>
    <name evidence="9" type="ORF">B4082_4221</name>
</gene>
<keyword evidence="9" id="KW-0966">Cell projection</keyword>
<evidence type="ECO:0000256" key="6">
    <source>
        <dbReference type="RuleBase" id="RU362062"/>
    </source>
</evidence>
<reference evidence="9 10" key="1">
    <citation type="submission" date="2015-09" db="EMBL/GenBank/DDBJ databases">
        <title>Bacillus cereus food isolates.</title>
        <authorList>
            <person name="Boekhorst J."/>
        </authorList>
    </citation>
    <scope>NUCLEOTIDE SEQUENCE [LARGE SCALE GENOMIC DNA]</scope>
    <source>
        <strain evidence="9 10">B4082</strain>
    </source>
</reference>
<evidence type="ECO:0000256" key="2">
    <source>
        <dbReference type="ARBA" id="ARBA00009677"/>
    </source>
</evidence>
<protein>
    <recommendedName>
        <fullName evidence="3 6">Flagellar basal-body rod protein FlgC</fullName>
    </recommendedName>
</protein>
<evidence type="ECO:0000313" key="9">
    <source>
        <dbReference type="EMBL" id="KZD29867.1"/>
    </source>
</evidence>
<dbReference type="EMBL" id="LJKA01000064">
    <property type="protein sequence ID" value="KZD29867.1"/>
    <property type="molecule type" value="Genomic_DNA"/>
</dbReference>
<evidence type="ECO:0000256" key="5">
    <source>
        <dbReference type="ARBA" id="ARBA00025933"/>
    </source>
</evidence>